<evidence type="ECO:0000256" key="4">
    <source>
        <dbReference type="ARBA" id="ARBA00023163"/>
    </source>
</evidence>
<dbReference type="PANTHER" id="PTHR32096:SF151">
    <property type="entry name" value="OS01G0656400 PROTEIN"/>
    <property type="match status" value="1"/>
</dbReference>
<sequence length="349" mass="38201">MENDGTSSELRSTLMAELARALELVSELQSHLDHPSAAELCKFLATEILSSIGKSILMAKSGDPDGELQAGDSPRSENSSPAFRDPGRRDLMKKRCAFDSLFSKSSDFSVTRSCSDVDSAWVVAGRRCTSGRTKRISWEPSIRGQDSNPAAAKFEIHDKLLLCSHRHPCVYVRACSSSCRAYYRCTHRSSQGCQATKQVQRSDEDPLVFDVTYLGTHTCLQRPQKTPTSACLGHQSSYTLEMEGVHYEEEARLLTSLSFGSMAVMGDTTADLFSSLSSPPAFSSPYQISSFDGGMKLQTSDSDIAELISRGDSASNSSLVDMASMLQEMDFAHNFQFDAPGFDSCSFFP</sequence>
<dbReference type="InterPro" id="IPR003657">
    <property type="entry name" value="WRKY_dom"/>
</dbReference>
<evidence type="ECO:0000256" key="1">
    <source>
        <dbReference type="ARBA" id="ARBA00004123"/>
    </source>
</evidence>
<accession>A0A426XFE2</accession>
<dbReference type="PANTHER" id="PTHR32096">
    <property type="entry name" value="WRKY TRANSCRIPTION FACTOR 30-RELATED-RELATED"/>
    <property type="match status" value="1"/>
</dbReference>
<protein>
    <recommendedName>
        <fullName evidence="7">WRKY domain-containing protein</fullName>
    </recommendedName>
</protein>
<comment type="caution">
    <text evidence="8">The sequence shown here is derived from an EMBL/GenBank/DDBJ whole genome shotgun (WGS) entry which is preliminary data.</text>
</comment>
<dbReference type="PROSITE" id="PS50811">
    <property type="entry name" value="WRKY"/>
    <property type="match status" value="1"/>
</dbReference>
<proteinExistence type="predicted"/>
<dbReference type="SMART" id="SM00774">
    <property type="entry name" value="WRKY"/>
    <property type="match status" value="1"/>
</dbReference>
<dbReference type="Pfam" id="PF03106">
    <property type="entry name" value="WRKY"/>
    <property type="match status" value="1"/>
</dbReference>
<evidence type="ECO:0000256" key="6">
    <source>
        <dbReference type="SAM" id="MobiDB-lite"/>
    </source>
</evidence>
<dbReference type="GO" id="GO:0003700">
    <property type="term" value="F:DNA-binding transcription factor activity"/>
    <property type="evidence" value="ECO:0007669"/>
    <property type="project" value="InterPro"/>
</dbReference>
<organism evidence="8 9">
    <name type="scientific">Ensete ventricosum</name>
    <name type="common">Abyssinian banana</name>
    <name type="synonym">Musa ensete</name>
    <dbReference type="NCBI Taxonomy" id="4639"/>
    <lineage>
        <taxon>Eukaryota</taxon>
        <taxon>Viridiplantae</taxon>
        <taxon>Streptophyta</taxon>
        <taxon>Embryophyta</taxon>
        <taxon>Tracheophyta</taxon>
        <taxon>Spermatophyta</taxon>
        <taxon>Magnoliopsida</taxon>
        <taxon>Liliopsida</taxon>
        <taxon>Zingiberales</taxon>
        <taxon>Musaceae</taxon>
        <taxon>Ensete</taxon>
    </lineage>
</organism>
<gene>
    <name evidence="8" type="ORF">B296_00052324</name>
</gene>
<dbReference type="SUPFAM" id="SSF118290">
    <property type="entry name" value="WRKY DNA-binding domain"/>
    <property type="match status" value="1"/>
</dbReference>
<name>A0A426XFE2_ENSVE</name>
<dbReference type="InterPro" id="IPR044810">
    <property type="entry name" value="WRKY_plant"/>
</dbReference>
<dbReference type="EMBL" id="AMZH03021487">
    <property type="protein sequence ID" value="RRT38160.1"/>
    <property type="molecule type" value="Genomic_DNA"/>
</dbReference>
<dbReference type="AlphaFoldDB" id="A0A426XFE2"/>
<feature type="region of interest" description="Disordered" evidence="6">
    <location>
        <begin position="60"/>
        <end position="87"/>
    </location>
</feature>
<keyword evidence="5" id="KW-0539">Nucleus</keyword>
<evidence type="ECO:0000256" key="5">
    <source>
        <dbReference type="ARBA" id="ARBA00023242"/>
    </source>
</evidence>
<dbReference type="Proteomes" id="UP000287651">
    <property type="component" value="Unassembled WGS sequence"/>
</dbReference>
<keyword evidence="3" id="KW-0238">DNA-binding</keyword>
<evidence type="ECO:0000256" key="3">
    <source>
        <dbReference type="ARBA" id="ARBA00023125"/>
    </source>
</evidence>
<keyword evidence="2" id="KW-0805">Transcription regulation</keyword>
<dbReference type="GO" id="GO:0000976">
    <property type="term" value="F:transcription cis-regulatory region binding"/>
    <property type="evidence" value="ECO:0007669"/>
    <property type="project" value="TreeGrafter"/>
</dbReference>
<dbReference type="Gene3D" id="2.20.25.80">
    <property type="entry name" value="WRKY domain"/>
    <property type="match status" value="1"/>
</dbReference>
<dbReference type="InterPro" id="IPR036576">
    <property type="entry name" value="WRKY_dom_sf"/>
</dbReference>
<comment type="subcellular location">
    <subcellularLocation>
        <location evidence="1">Nucleus</location>
    </subcellularLocation>
</comment>
<evidence type="ECO:0000313" key="9">
    <source>
        <dbReference type="Proteomes" id="UP000287651"/>
    </source>
</evidence>
<keyword evidence="4" id="KW-0804">Transcription</keyword>
<evidence type="ECO:0000256" key="2">
    <source>
        <dbReference type="ARBA" id="ARBA00023015"/>
    </source>
</evidence>
<feature type="domain" description="WRKY" evidence="7">
    <location>
        <begin position="180"/>
        <end position="217"/>
    </location>
</feature>
<evidence type="ECO:0000259" key="7">
    <source>
        <dbReference type="PROSITE" id="PS50811"/>
    </source>
</evidence>
<dbReference type="GO" id="GO:0005634">
    <property type="term" value="C:nucleus"/>
    <property type="evidence" value="ECO:0007669"/>
    <property type="project" value="UniProtKB-SubCell"/>
</dbReference>
<reference evidence="8 9" key="1">
    <citation type="journal article" date="2014" name="Agronomy (Basel)">
        <title>A Draft Genome Sequence for Ensete ventricosum, the Drought-Tolerant Tree Against Hunger.</title>
        <authorList>
            <person name="Harrison J."/>
            <person name="Moore K.A."/>
            <person name="Paszkiewicz K."/>
            <person name="Jones T."/>
            <person name="Grant M."/>
            <person name="Ambacheew D."/>
            <person name="Muzemil S."/>
            <person name="Studholme D.J."/>
        </authorList>
    </citation>
    <scope>NUCLEOTIDE SEQUENCE [LARGE SCALE GENOMIC DNA]</scope>
</reference>
<evidence type="ECO:0000313" key="8">
    <source>
        <dbReference type="EMBL" id="RRT38160.1"/>
    </source>
</evidence>